<evidence type="ECO:0000313" key="3">
    <source>
        <dbReference type="EMBL" id="CAI6333540.1"/>
    </source>
</evidence>
<feature type="region of interest" description="Disordered" evidence="2">
    <location>
        <begin position="730"/>
        <end position="753"/>
    </location>
</feature>
<dbReference type="Proteomes" id="UP001152607">
    <property type="component" value="Unassembled WGS sequence"/>
</dbReference>
<gene>
    <name evidence="3" type="ORF">PDIGIT_LOCUS6582</name>
</gene>
<name>A0A9W4UCS1_9PLEO</name>
<feature type="coiled-coil region" evidence="1">
    <location>
        <begin position="787"/>
        <end position="814"/>
    </location>
</feature>
<feature type="compositionally biased region" description="Basic and acidic residues" evidence="2">
    <location>
        <begin position="737"/>
        <end position="747"/>
    </location>
</feature>
<comment type="caution">
    <text evidence="3">The sequence shown here is derived from an EMBL/GenBank/DDBJ whole genome shotgun (WGS) entry which is preliminary data.</text>
</comment>
<accession>A0A9W4UCS1</accession>
<sequence>MPRTTFPSLTEFLSKMEPGKPGDGGSTDNWDVVVSYSLDKLNELLGKLWKTDAPFKSTISTQTNEYYMMLGTTYTVNWEMTLGSPSLSFDPYGDNATAVLTMLVNGWYQVADQLDSEGKVIKTFDKKPFPVDQLVLKAAVPLAMVKADTLTSDLIITGGSKSVTFIDKPGQKAYVVFNFAHEGIGAQYSVEAINPATETPDLTNLSTKLSKWIRDQNKVPSIKCALAEVTAETQPAIYCLTPQSCAFSIYAPQNAGDGHQNAGCLSVYINTKETGNEPGADIRSFKFPSNEEETYPIPLNYTASIIIRHRVFAEAFFIKSLKDLRNSDGKQLLFHKVILKDSNKGLALNCFINRSAAAEWSDKSLFGLLTRTSYTHSLIYLTLKYMSFTKHILISKIEQKLDFGSDYYPVELTIEGNNAHWYYNFYENLKWIDLPTWGTVTYRVWLDKRQQVFTSANDEGVQAHMQLESKDWTTFHHGDDPETKEWLLGKRQEIPKDSVKELDSIAMPTVDSYAGLRYFSTTNVFAPGRHMLKVDDVSAVHLPYDLVILGNLVSPETVSPSPPPAVAGVVRAMANATKPINIKSNDEYRKDMLLGKPILLETMDVLSRCDEKEVTQFIQGGSGYNIDPSDSMKFAEKNSDTTSTEFDLSQFGGMYKFTEPASLATAVMMIDSSNSRLYVGGSWVHNRTTDDGSIAFTYDNYKYSLRFSLSRSESGDELILSFNGTRQETGKTVSETVKGKQDDKPPSDETIAETPSGVNAAYVISGFGAGWLVLSFVLDRFYFPWRKEKAEKAKEKIAEQKEGLKKAVDILEKNVAYPQISPKKFSTAVESHVKSKLQELMRKDPPPDLAELHKLAASEAVKELRSKFITAVDPYFRVRMHAVEGILTPAGITAHSQTFAATLMNSNTQLMDNLKEGSDYIKSLTAVEVSRKKVEEHRAAKKSQETLKDKYEMARANLDVQLKEDYKERAELVERLRKQGLVEADIKSHEEVKSLDTQINDRVREIKNEANKRDAAETGEKAEQKNIKDAELEEKRRKKEHDKERDRAWEI</sequence>
<dbReference type="OrthoDB" id="5083627at2759"/>
<reference evidence="3" key="1">
    <citation type="submission" date="2023-01" db="EMBL/GenBank/DDBJ databases">
        <authorList>
            <person name="Van Ghelder C."/>
            <person name="Rancurel C."/>
        </authorList>
    </citation>
    <scope>NUCLEOTIDE SEQUENCE</scope>
    <source>
        <strain evidence="3">CNCM I-4278</strain>
    </source>
</reference>
<evidence type="ECO:0000256" key="1">
    <source>
        <dbReference type="SAM" id="Coils"/>
    </source>
</evidence>
<keyword evidence="4" id="KW-1185">Reference proteome</keyword>
<evidence type="ECO:0000256" key="2">
    <source>
        <dbReference type="SAM" id="MobiDB-lite"/>
    </source>
</evidence>
<protein>
    <submittedName>
        <fullName evidence="3">Uncharacterized protein</fullName>
    </submittedName>
</protein>
<feature type="region of interest" description="Disordered" evidence="2">
    <location>
        <begin position="1006"/>
        <end position="1051"/>
    </location>
</feature>
<keyword evidence="1" id="KW-0175">Coiled coil</keyword>
<dbReference type="EMBL" id="CAOQHR010000004">
    <property type="protein sequence ID" value="CAI6333540.1"/>
    <property type="molecule type" value="Genomic_DNA"/>
</dbReference>
<evidence type="ECO:0000313" key="4">
    <source>
        <dbReference type="Proteomes" id="UP001152607"/>
    </source>
</evidence>
<organism evidence="3 4">
    <name type="scientific">Periconia digitata</name>
    <dbReference type="NCBI Taxonomy" id="1303443"/>
    <lineage>
        <taxon>Eukaryota</taxon>
        <taxon>Fungi</taxon>
        <taxon>Dikarya</taxon>
        <taxon>Ascomycota</taxon>
        <taxon>Pezizomycotina</taxon>
        <taxon>Dothideomycetes</taxon>
        <taxon>Pleosporomycetidae</taxon>
        <taxon>Pleosporales</taxon>
        <taxon>Massarineae</taxon>
        <taxon>Periconiaceae</taxon>
        <taxon>Periconia</taxon>
    </lineage>
</organism>
<dbReference type="AlphaFoldDB" id="A0A9W4UCS1"/>
<proteinExistence type="predicted"/>